<proteinExistence type="predicted"/>
<evidence type="ECO:0000313" key="4">
    <source>
        <dbReference type="Proteomes" id="UP000289734"/>
    </source>
</evidence>
<dbReference type="AlphaFoldDB" id="A0A4Q1KTL9"/>
<comment type="caution">
    <text evidence="3">The sequence shown here is derived from an EMBL/GenBank/DDBJ whole genome shotgun (WGS) entry which is preliminary data.</text>
</comment>
<dbReference type="OrthoDB" id="9805588at2"/>
<reference evidence="4" key="1">
    <citation type="submission" date="2019-01" db="EMBL/GenBank/DDBJ databases">
        <title>Cytophagaceae bacterium strain CAR-16.</title>
        <authorList>
            <person name="Chen W.-M."/>
        </authorList>
    </citation>
    <scope>NUCLEOTIDE SEQUENCE [LARGE SCALE GENOMIC DNA]</scope>
    <source>
        <strain evidence="4">ICH-30</strain>
    </source>
</reference>
<dbReference type="Pfam" id="PF01928">
    <property type="entry name" value="CYTH"/>
    <property type="match status" value="1"/>
</dbReference>
<protein>
    <submittedName>
        <fullName evidence="3">CYTH domain-containing protein</fullName>
    </submittedName>
</protein>
<keyword evidence="4" id="KW-1185">Reference proteome</keyword>
<sequence length="158" mass="18430">MIEIERKFLVLSEAFKKEAFCQNRIVQGYVSSVPERTVRVRVKGEKGYLTIKGKGNDSGMSRLEWEKEIPLNEAEMLLSLCEKGVIDKIRYEIKKGNHVFEVDVFQGENEGLIIAEIELNSESETFEKPNWLGEEVTNDERYYNAYLSKNPFKEWKIK</sequence>
<dbReference type="PANTHER" id="PTHR40114">
    <property type="entry name" value="SLR0698 PROTEIN"/>
    <property type="match status" value="1"/>
</dbReference>
<evidence type="ECO:0000259" key="2">
    <source>
        <dbReference type="PROSITE" id="PS51707"/>
    </source>
</evidence>
<dbReference type="InterPro" id="IPR012042">
    <property type="entry name" value="NeuTTM/CthTTM-like"/>
</dbReference>
<accession>A0A4Q1KTL9</accession>
<feature type="active site" description="Proton acceptor" evidence="1">
    <location>
        <position position="29"/>
    </location>
</feature>
<dbReference type="PIRSF" id="PIRSF016487">
    <property type="entry name" value="CYTH_UCP016487"/>
    <property type="match status" value="1"/>
</dbReference>
<dbReference type="PROSITE" id="PS51707">
    <property type="entry name" value="CYTH"/>
    <property type="match status" value="1"/>
</dbReference>
<dbReference type="InterPro" id="IPR023577">
    <property type="entry name" value="CYTH_domain"/>
</dbReference>
<dbReference type="CDD" id="cd07891">
    <property type="entry name" value="CYTH-like_CthTTM-like_1"/>
    <property type="match status" value="1"/>
</dbReference>
<dbReference type="Proteomes" id="UP000289734">
    <property type="component" value="Unassembled WGS sequence"/>
</dbReference>
<evidence type="ECO:0000256" key="1">
    <source>
        <dbReference type="PIRSR" id="PIRSR016487-1"/>
    </source>
</evidence>
<dbReference type="EMBL" id="SBKQ01000004">
    <property type="protein sequence ID" value="RXR33543.1"/>
    <property type="molecule type" value="Genomic_DNA"/>
</dbReference>
<dbReference type="SMART" id="SM01118">
    <property type="entry name" value="CYTH"/>
    <property type="match status" value="1"/>
</dbReference>
<feature type="domain" description="CYTH" evidence="2">
    <location>
        <begin position="1"/>
        <end position="149"/>
    </location>
</feature>
<evidence type="ECO:0000313" key="3">
    <source>
        <dbReference type="EMBL" id="RXR33543.1"/>
    </source>
</evidence>
<dbReference type="InterPro" id="IPR033469">
    <property type="entry name" value="CYTH-like_dom_sf"/>
</dbReference>
<gene>
    <name evidence="3" type="ORF">EQG68_04770</name>
</gene>
<dbReference type="PANTHER" id="PTHR40114:SF1">
    <property type="entry name" value="SLR0698 PROTEIN"/>
    <property type="match status" value="1"/>
</dbReference>
<dbReference type="SUPFAM" id="SSF55154">
    <property type="entry name" value="CYTH-like phosphatases"/>
    <property type="match status" value="1"/>
</dbReference>
<dbReference type="RefSeq" id="WP_129463644.1">
    <property type="nucleotide sequence ID" value="NZ_SBKQ01000004.1"/>
</dbReference>
<dbReference type="Gene3D" id="2.40.320.10">
    <property type="entry name" value="Hypothetical Protein Pfu-838710-001"/>
    <property type="match status" value="1"/>
</dbReference>
<name>A0A4Q1KTL9_9FLAO</name>
<organism evidence="3 4">
    <name type="scientific">Flavobacterium piscinae</name>
    <dbReference type="NCBI Taxonomy" id="2506424"/>
    <lineage>
        <taxon>Bacteria</taxon>
        <taxon>Pseudomonadati</taxon>
        <taxon>Bacteroidota</taxon>
        <taxon>Flavobacteriia</taxon>
        <taxon>Flavobacteriales</taxon>
        <taxon>Flavobacteriaceae</taxon>
        <taxon>Flavobacterium</taxon>
    </lineage>
</organism>